<sequence length="94" mass="10707">MLVTPAVQAATIGLFRESINTLHYMKDEFTDVTEAAIQDVIPVWLQHMRQLLNQVDVGEAFTRNPEHAWELLKVRYSIFKASPRFPSLARAPIG</sequence>
<gene>
    <name evidence="1" type="ORF">QFC22_004219</name>
</gene>
<accession>A0ACC2X3L1</accession>
<dbReference type="Proteomes" id="UP001243375">
    <property type="component" value="Unassembled WGS sequence"/>
</dbReference>
<organism evidence="1 2">
    <name type="scientific">Naganishia vaughanmartiniae</name>
    <dbReference type="NCBI Taxonomy" id="1424756"/>
    <lineage>
        <taxon>Eukaryota</taxon>
        <taxon>Fungi</taxon>
        <taxon>Dikarya</taxon>
        <taxon>Basidiomycota</taxon>
        <taxon>Agaricomycotina</taxon>
        <taxon>Tremellomycetes</taxon>
        <taxon>Filobasidiales</taxon>
        <taxon>Filobasidiaceae</taxon>
        <taxon>Naganishia</taxon>
    </lineage>
</organism>
<protein>
    <submittedName>
        <fullName evidence="1">Uncharacterized protein</fullName>
    </submittedName>
</protein>
<evidence type="ECO:0000313" key="2">
    <source>
        <dbReference type="Proteomes" id="UP001243375"/>
    </source>
</evidence>
<keyword evidence="2" id="KW-1185">Reference proteome</keyword>
<comment type="caution">
    <text evidence="1">The sequence shown here is derived from an EMBL/GenBank/DDBJ whole genome shotgun (WGS) entry which is preliminary data.</text>
</comment>
<evidence type="ECO:0000313" key="1">
    <source>
        <dbReference type="EMBL" id="KAJ9118308.1"/>
    </source>
</evidence>
<proteinExistence type="predicted"/>
<name>A0ACC2X3L1_9TREE</name>
<reference evidence="1" key="1">
    <citation type="submission" date="2023-04" db="EMBL/GenBank/DDBJ databases">
        <title>Draft Genome sequencing of Naganishia species isolated from polar environments using Oxford Nanopore Technology.</title>
        <authorList>
            <person name="Leo P."/>
            <person name="Venkateswaran K."/>
        </authorList>
    </citation>
    <scope>NUCLEOTIDE SEQUENCE</scope>
    <source>
        <strain evidence="1">MNA-CCFEE 5425</strain>
    </source>
</reference>
<dbReference type="EMBL" id="JASBWU010000011">
    <property type="protein sequence ID" value="KAJ9118308.1"/>
    <property type="molecule type" value="Genomic_DNA"/>
</dbReference>